<dbReference type="Gene3D" id="3.40.50.1110">
    <property type="entry name" value="SGNH hydrolase"/>
    <property type="match status" value="1"/>
</dbReference>
<evidence type="ECO:0000313" key="2">
    <source>
        <dbReference type="EMBL" id="MBD3326282.1"/>
    </source>
</evidence>
<dbReference type="EMBL" id="WJJP01000555">
    <property type="protein sequence ID" value="MBD3326282.1"/>
    <property type="molecule type" value="Genomic_DNA"/>
</dbReference>
<accession>A0A9D5JXT7</accession>
<name>A0A9D5JXT7_9BACT</name>
<reference evidence="2" key="1">
    <citation type="submission" date="2019-11" db="EMBL/GenBank/DDBJ databases">
        <title>Microbial mats filling the niche in hypersaline microbial mats.</title>
        <authorList>
            <person name="Wong H.L."/>
            <person name="Macleod F.I."/>
            <person name="White R.A. III"/>
            <person name="Burns B.P."/>
        </authorList>
    </citation>
    <scope>NUCLEOTIDE SEQUENCE</scope>
    <source>
        <strain evidence="2">Rbin_158</strain>
    </source>
</reference>
<dbReference type="Pfam" id="PF13472">
    <property type="entry name" value="Lipase_GDSL_2"/>
    <property type="match status" value="1"/>
</dbReference>
<proteinExistence type="predicted"/>
<organism evidence="2 3">
    <name type="scientific">candidate division KSB3 bacterium</name>
    <dbReference type="NCBI Taxonomy" id="2044937"/>
    <lineage>
        <taxon>Bacteria</taxon>
        <taxon>candidate division KSB3</taxon>
    </lineage>
</organism>
<feature type="domain" description="SGNH hydrolase-type esterase" evidence="1">
    <location>
        <begin position="6"/>
        <end position="193"/>
    </location>
</feature>
<dbReference type="InterPro" id="IPR013830">
    <property type="entry name" value="SGNH_hydro"/>
</dbReference>
<dbReference type="PANTHER" id="PTHR30383">
    <property type="entry name" value="THIOESTERASE 1/PROTEASE 1/LYSOPHOSPHOLIPASE L1"/>
    <property type="match status" value="1"/>
</dbReference>
<dbReference type="InterPro" id="IPR051532">
    <property type="entry name" value="Ester_Hydrolysis_Enzymes"/>
</dbReference>
<dbReference type="Proteomes" id="UP000649604">
    <property type="component" value="Unassembled WGS sequence"/>
</dbReference>
<dbReference type="InterPro" id="IPR036514">
    <property type="entry name" value="SGNH_hydro_sf"/>
</dbReference>
<gene>
    <name evidence="2" type="ORF">GF339_16980</name>
</gene>
<evidence type="ECO:0000313" key="3">
    <source>
        <dbReference type="Proteomes" id="UP000649604"/>
    </source>
</evidence>
<dbReference type="SUPFAM" id="SSF52266">
    <property type="entry name" value="SGNH hydrolase"/>
    <property type="match status" value="1"/>
</dbReference>
<dbReference type="PANTHER" id="PTHR30383:SF29">
    <property type="entry name" value="SGNH HYDROLASE-TYPE ESTERASE DOMAIN-CONTAINING PROTEIN"/>
    <property type="match status" value="1"/>
</dbReference>
<sequence>MKTLLCYGDSNTWGWNPATQERYDRSTRWPGVLRNTLGQGYVVLEEGLNGRTTVWDDPLGNGRNGKTYLLPCLETHRPLDLVLLMLGTNDLKARFALPACDIAKGVEMLGKMIQQSDAGYDGQPPRLLLLAPPPVLEVGEFAESFQGATAKSQQLGRYYQQVAAELGCDCFDTAEVIVSSEIDGIHLEADAHRKLGERVASLVTNLDI</sequence>
<dbReference type="CDD" id="cd01839">
    <property type="entry name" value="SGNH_arylesterase_like"/>
    <property type="match status" value="1"/>
</dbReference>
<protein>
    <recommendedName>
        <fullName evidence="1">SGNH hydrolase-type esterase domain-containing protein</fullName>
    </recommendedName>
</protein>
<comment type="caution">
    <text evidence="2">The sequence shown here is derived from an EMBL/GenBank/DDBJ whole genome shotgun (WGS) entry which is preliminary data.</text>
</comment>
<dbReference type="AlphaFoldDB" id="A0A9D5JXT7"/>
<evidence type="ECO:0000259" key="1">
    <source>
        <dbReference type="Pfam" id="PF13472"/>
    </source>
</evidence>